<feature type="transmembrane region" description="Helical" evidence="7">
    <location>
        <begin position="176"/>
        <end position="196"/>
    </location>
</feature>
<gene>
    <name evidence="9" type="ORF">ETP43_14145</name>
</gene>
<dbReference type="InterPro" id="IPR050539">
    <property type="entry name" value="ThrE_Dicarb/AminoAcid_Exp"/>
</dbReference>
<dbReference type="PANTHER" id="PTHR34390">
    <property type="entry name" value="UPF0442 PROTEIN YJJB-RELATED"/>
    <property type="match status" value="1"/>
</dbReference>
<comment type="subcellular location">
    <subcellularLocation>
        <location evidence="1">Cell membrane</location>
        <topology evidence="1">Multi-pass membrane protein</topology>
    </subcellularLocation>
</comment>
<keyword evidence="3 7" id="KW-0812">Transmembrane</keyword>
<evidence type="ECO:0000256" key="2">
    <source>
        <dbReference type="ARBA" id="ARBA00022475"/>
    </source>
</evidence>
<evidence type="ECO:0000256" key="6">
    <source>
        <dbReference type="ARBA" id="ARBA00034125"/>
    </source>
</evidence>
<evidence type="ECO:0000256" key="3">
    <source>
        <dbReference type="ARBA" id="ARBA00022692"/>
    </source>
</evidence>
<sequence length="269" mass="29096">MGNFILETIEKEHNRMALNVAALAGDILLASGAEIFRVEETIDRIAHAYGIESCDPFVLSSGFFLTADSNSDQNFAWVRHIPLSATRLDRVTAVNQLSREIEHGSYTPEEAYQKLQEIQQMPAKRNLCQILASGVGSGCFCYLFGGDPVDCIVAFIAGLLLYVYLLCVVKGQLSKIATNISGGMFVTFIAVLIYQLGLGHHLSEIIIGSIIPLVPGVAFTNGIRDIADQDYIAGAVRMLDALLVTFSIAMGVGLVMIGYHHFVGGAILP</sequence>
<dbReference type="GO" id="GO:0015744">
    <property type="term" value="P:succinate transport"/>
    <property type="evidence" value="ECO:0007669"/>
    <property type="project" value="TreeGrafter"/>
</dbReference>
<accession>A0A4Q1RKC4</accession>
<name>A0A4Q1RKC4_9FIRM</name>
<dbReference type="OrthoDB" id="9813917at2"/>
<evidence type="ECO:0000313" key="10">
    <source>
        <dbReference type="Proteomes" id="UP000290106"/>
    </source>
</evidence>
<dbReference type="EMBL" id="SDKC01000001">
    <property type="protein sequence ID" value="RXS76226.1"/>
    <property type="molecule type" value="Genomic_DNA"/>
</dbReference>
<feature type="transmembrane region" description="Helical" evidence="7">
    <location>
        <begin position="151"/>
        <end position="169"/>
    </location>
</feature>
<evidence type="ECO:0000313" key="9">
    <source>
        <dbReference type="EMBL" id="RXS76226.1"/>
    </source>
</evidence>
<feature type="domain" description="Threonine/serine exporter-like N-terminal" evidence="8">
    <location>
        <begin position="20"/>
        <end position="256"/>
    </location>
</feature>
<feature type="transmembrane region" description="Helical" evidence="7">
    <location>
        <begin position="241"/>
        <end position="262"/>
    </location>
</feature>
<dbReference type="InterPro" id="IPR010619">
    <property type="entry name" value="ThrE-like_N"/>
</dbReference>
<comment type="similarity">
    <text evidence="6">Belongs to the ThrE exporter (TC 2.A.79) family.</text>
</comment>
<dbReference type="Proteomes" id="UP000290106">
    <property type="component" value="Unassembled WGS sequence"/>
</dbReference>
<evidence type="ECO:0000256" key="1">
    <source>
        <dbReference type="ARBA" id="ARBA00004651"/>
    </source>
</evidence>
<dbReference type="AlphaFoldDB" id="A0A4Q1RKC4"/>
<feature type="transmembrane region" description="Helical" evidence="7">
    <location>
        <begin position="202"/>
        <end position="220"/>
    </location>
</feature>
<evidence type="ECO:0000256" key="5">
    <source>
        <dbReference type="ARBA" id="ARBA00023136"/>
    </source>
</evidence>
<dbReference type="GO" id="GO:0005886">
    <property type="term" value="C:plasma membrane"/>
    <property type="evidence" value="ECO:0007669"/>
    <property type="project" value="UniProtKB-SubCell"/>
</dbReference>
<organism evidence="9 10">
    <name type="scientific">Blautia faecicola</name>
    <dbReference type="NCBI Taxonomy" id="2509240"/>
    <lineage>
        <taxon>Bacteria</taxon>
        <taxon>Bacillati</taxon>
        <taxon>Bacillota</taxon>
        <taxon>Clostridia</taxon>
        <taxon>Lachnospirales</taxon>
        <taxon>Lachnospiraceae</taxon>
        <taxon>Blautia</taxon>
    </lineage>
</organism>
<keyword evidence="10" id="KW-1185">Reference proteome</keyword>
<dbReference type="Pfam" id="PF06738">
    <property type="entry name" value="ThrE"/>
    <property type="match status" value="1"/>
</dbReference>
<evidence type="ECO:0000256" key="7">
    <source>
        <dbReference type="SAM" id="Phobius"/>
    </source>
</evidence>
<keyword evidence="2" id="KW-1003">Cell membrane</keyword>
<keyword evidence="5 7" id="KW-0472">Membrane</keyword>
<evidence type="ECO:0000256" key="4">
    <source>
        <dbReference type="ARBA" id="ARBA00022989"/>
    </source>
</evidence>
<dbReference type="GO" id="GO:0022857">
    <property type="term" value="F:transmembrane transporter activity"/>
    <property type="evidence" value="ECO:0007669"/>
    <property type="project" value="InterPro"/>
</dbReference>
<evidence type="ECO:0000259" key="8">
    <source>
        <dbReference type="Pfam" id="PF06738"/>
    </source>
</evidence>
<proteinExistence type="inferred from homology"/>
<reference evidence="9 10" key="1">
    <citation type="submission" date="2019-01" db="EMBL/GenBank/DDBJ databases">
        <title>Blautia sp. nov. KGMB01111 isolated human feces.</title>
        <authorList>
            <person name="Park J.-E."/>
            <person name="Kim J.-S."/>
            <person name="Park S.-H."/>
        </authorList>
    </citation>
    <scope>NUCLEOTIDE SEQUENCE [LARGE SCALE GENOMIC DNA]</scope>
    <source>
        <strain evidence="9 10">KGMB01111</strain>
    </source>
</reference>
<dbReference type="PANTHER" id="PTHR34390:SF2">
    <property type="entry name" value="SUCCINATE TRANSPORTER SUBUNIT YJJP-RELATED"/>
    <property type="match status" value="1"/>
</dbReference>
<keyword evidence="4 7" id="KW-1133">Transmembrane helix</keyword>
<protein>
    <submittedName>
        <fullName evidence="9">Threonine/serine exporter</fullName>
    </submittedName>
</protein>
<comment type="caution">
    <text evidence="9">The sequence shown here is derived from an EMBL/GenBank/DDBJ whole genome shotgun (WGS) entry which is preliminary data.</text>
</comment>